<dbReference type="InterPro" id="IPR015915">
    <property type="entry name" value="Kelch-typ_b-propeller"/>
</dbReference>
<accession>A0A9K3D3N0</accession>
<protein>
    <recommendedName>
        <fullName evidence="3">Kelch-type beta propeller</fullName>
    </recommendedName>
</protein>
<proteinExistence type="predicted"/>
<dbReference type="Gene3D" id="2.120.10.80">
    <property type="entry name" value="Kelch-type beta propeller"/>
    <property type="match status" value="1"/>
</dbReference>
<sequence length="352" mass="39421">MDQSHSSLCVSSWHLGNPFTAGGAPTCSAPSPTCTKCHCMVPLGCSQVLCIATRLKTAGEMMGESMTQPVNRKDPFDQCISECTILTLGEDPGEIGQPFPCPFVFSSNLWILDLDTMVWRKVDTLSQTLLGRVERAIGIRNLWPEPRGSFLLLSVGGYLVVFGGYTTRLNRVLKWRNHRKLRDCWSFDPTTSGWTRLPDSPVYIDKHSLVVPVSHDETLIIVPKYPWVKYDRDYRILEGQQAWLYSFTLDTGLVLRDTWELPYAVRDIAIARMCGGHLLVAGARDEGVLEYSSLDTVSMAWGECNTPREDPLSLLWGLHGGSSVMLSHTQTLFYSPEGSMYVVDVQEEEMCL</sequence>
<dbReference type="Pfam" id="PF01344">
    <property type="entry name" value="Kelch_1"/>
    <property type="match status" value="1"/>
</dbReference>
<evidence type="ECO:0000313" key="2">
    <source>
        <dbReference type="Proteomes" id="UP000265618"/>
    </source>
</evidence>
<dbReference type="EMBL" id="BDIP01002924">
    <property type="protein sequence ID" value="GIQ87025.1"/>
    <property type="molecule type" value="Genomic_DNA"/>
</dbReference>
<name>A0A9K3D3N0_9EUKA</name>
<dbReference type="InterPro" id="IPR006652">
    <property type="entry name" value="Kelch_1"/>
</dbReference>
<keyword evidence="2" id="KW-1185">Reference proteome</keyword>
<dbReference type="AlphaFoldDB" id="A0A9K3D3N0"/>
<organism evidence="1 2">
    <name type="scientific">Kipferlia bialata</name>
    <dbReference type="NCBI Taxonomy" id="797122"/>
    <lineage>
        <taxon>Eukaryota</taxon>
        <taxon>Metamonada</taxon>
        <taxon>Carpediemonas-like organisms</taxon>
        <taxon>Kipferlia</taxon>
    </lineage>
</organism>
<evidence type="ECO:0000313" key="1">
    <source>
        <dbReference type="EMBL" id="GIQ87025.1"/>
    </source>
</evidence>
<reference evidence="1 2" key="1">
    <citation type="journal article" date="2018" name="PLoS ONE">
        <title>The draft genome of Kipferlia bialata reveals reductive genome evolution in fornicate parasites.</title>
        <authorList>
            <person name="Tanifuji G."/>
            <person name="Takabayashi S."/>
            <person name="Kume K."/>
            <person name="Takagi M."/>
            <person name="Nakayama T."/>
            <person name="Kamikawa R."/>
            <person name="Inagaki Y."/>
            <person name="Hashimoto T."/>
        </authorList>
    </citation>
    <scope>NUCLEOTIDE SEQUENCE [LARGE SCALE GENOMIC DNA]</scope>
    <source>
        <strain evidence="1">NY0173</strain>
    </source>
</reference>
<evidence type="ECO:0008006" key="3">
    <source>
        <dbReference type="Google" id="ProtNLM"/>
    </source>
</evidence>
<dbReference type="SUPFAM" id="SSF117281">
    <property type="entry name" value="Kelch motif"/>
    <property type="match status" value="1"/>
</dbReference>
<gene>
    <name evidence="1" type="ORF">KIPB_008983</name>
</gene>
<comment type="caution">
    <text evidence="1">The sequence shown here is derived from an EMBL/GenBank/DDBJ whole genome shotgun (WGS) entry which is preliminary data.</text>
</comment>
<dbReference type="Proteomes" id="UP000265618">
    <property type="component" value="Unassembled WGS sequence"/>
</dbReference>